<accession>A0A0K2RX75</accession>
<dbReference type="SUPFAM" id="SSF52313">
    <property type="entry name" value="Ribosomal protein S2"/>
    <property type="match status" value="1"/>
</dbReference>
<dbReference type="EMBL" id="AP014626">
    <property type="protein sequence ID" value="BAS19172.1"/>
    <property type="molecule type" value="Genomic_DNA"/>
</dbReference>
<dbReference type="HAMAP" id="MF_00291_B">
    <property type="entry name" value="Ribosomal_uS2_B"/>
    <property type="match status" value="1"/>
</dbReference>
<comment type="similarity">
    <text evidence="1">Belongs to the universal ribosomal protein uS2 family.</text>
</comment>
<organism evidence="2">
    <name type="scientific">Triparma laevis</name>
    <dbReference type="NCBI Taxonomy" id="1534972"/>
    <lineage>
        <taxon>Eukaryota</taxon>
        <taxon>Sar</taxon>
        <taxon>Stramenopiles</taxon>
        <taxon>Ochrophyta</taxon>
        <taxon>Bolidophyceae</taxon>
        <taxon>Parmales</taxon>
        <taxon>Triparmaceae</taxon>
        <taxon>Triparma</taxon>
    </lineage>
</organism>
<keyword evidence="2" id="KW-0496">Mitochondrion</keyword>
<sequence>MFFNNCITKRKFSSKQKLKIPTLKKFQSKLILESIKAKLYLGLALSTWNSKVKYGIEGIRNNFCVIDMRKTAEDLTLALGVVSKISRQKKVIVRKRRKKKLLSLKKSEILFVGFPETEQKNLKLLYKAKKHHYVNEEFWINGLLTNGSSFVTYRNNFLKNYSKQSETDKEIFFQHFEGILNLNRKPDLVFIYNHSKGIEIFKEASSLRIPVISFLNTSDDPTLVDYPVLGNFNSKDAGSLYYKLIRRFLK</sequence>
<dbReference type="PRINTS" id="PR00395">
    <property type="entry name" value="RIBOSOMALS2"/>
</dbReference>
<dbReference type="PANTHER" id="PTHR12534:SF0">
    <property type="entry name" value="SMALL RIBOSOMAL SUBUNIT PROTEIN US2M"/>
    <property type="match status" value="1"/>
</dbReference>
<dbReference type="RefSeq" id="YP_009163718.1">
    <property type="nucleotide sequence ID" value="NC_027747.1"/>
</dbReference>
<gene>
    <name evidence="2" type="primary">rps2</name>
</gene>
<evidence type="ECO:0000313" key="2">
    <source>
        <dbReference type="EMBL" id="BAS19172.1"/>
    </source>
</evidence>
<keyword evidence="2" id="KW-0687">Ribonucleoprotein</keyword>
<dbReference type="InterPro" id="IPR005706">
    <property type="entry name" value="Ribosomal_uS2_bac/mit/plastid"/>
</dbReference>
<keyword evidence="2" id="KW-0689">Ribosomal protein</keyword>
<dbReference type="Pfam" id="PF00318">
    <property type="entry name" value="Ribosomal_S2"/>
    <property type="match status" value="2"/>
</dbReference>
<dbReference type="GO" id="GO:0003735">
    <property type="term" value="F:structural constituent of ribosome"/>
    <property type="evidence" value="ECO:0007669"/>
    <property type="project" value="InterPro"/>
</dbReference>
<geneLocation type="mitochondrion" evidence="2"/>
<dbReference type="Gene3D" id="3.40.50.10490">
    <property type="entry name" value="Glucose-6-phosphate isomerase like protein, domain 1"/>
    <property type="match status" value="1"/>
</dbReference>
<dbReference type="InterPro" id="IPR001865">
    <property type="entry name" value="Ribosomal_uS2"/>
</dbReference>
<dbReference type="GO" id="GO:0005763">
    <property type="term" value="C:mitochondrial small ribosomal subunit"/>
    <property type="evidence" value="ECO:0007669"/>
    <property type="project" value="TreeGrafter"/>
</dbReference>
<proteinExistence type="inferred from homology"/>
<name>A0A0K2RX75_9STRA</name>
<dbReference type="InterPro" id="IPR023591">
    <property type="entry name" value="Ribosomal_uS2_flav_dom_sf"/>
</dbReference>
<dbReference type="CDD" id="cd01425">
    <property type="entry name" value="RPS2"/>
    <property type="match status" value="1"/>
</dbReference>
<dbReference type="GeneID" id="25398381"/>
<dbReference type="GO" id="GO:0006412">
    <property type="term" value="P:translation"/>
    <property type="evidence" value="ECO:0007669"/>
    <property type="project" value="InterPro"/>
</dbReference>
<dbReference type="PANTHER" id="PTHR12534">
    <property type="entry name" value="30S RIBOSOMAL PROTEIN S2 PROKARYOTIC AND ORGANELLAR"/>
    <property type="match status" value="1"/>
</dbReference>
<reference evidence="2" key="1">
    <citation type="journal article" date="2016" name="Curr. Genet.">
        <title>Sequencing and analysis of the complete organellar genomes of Parmales, a closely related group to Bacillariophyta (diatoms).</title>
        <authorList>
            <person name="Tajima N."/>
            <person name="Saitoh K."/>
            <person name="Sato S."/>
            <person name="Maruyama F."/>
            <person name="Ichinomiya M."/>
            <person name="Yoshikawa S."/>
            <person name="Kurokawa K."/>
            <person name="Ohta H."/>
            <person name="Tabata S."/>
            <person name="Kuwata A."/>
            <person name="Sato N."/>
        </authorList>
    </citation>
    <scope>NUCLEOTIDE SEQUENCE</scope>
</reference>
<protein>
    <submittedName>
        <fullName evidence="2">Ribosomal protein S2</fullName>
    </submittedName>
</protein>
<dbReference type="AlphaFoldDB" id="A0A0K2RX75"/>
<evidence type="ECO:0000256" key="1">
    <source>
        <dbReference type="ARBA" id="ARBA00006242"/>
    </source>
</evidence>